<name>A0AAN8I220_9EURO</name>
<comment type="similarity">
    <text evidence="1">Belongs to the short-chain dehydrogenases/reductases (SDR) family.</text>
</comment>
<dbReference type="Gene3D" id="3.40.50.720">
    <property type="entry name" value="NAD(P)-binding Rossmann-like Domain"/>
    <property type="match status" value="1"/>
</dbReference>
<gene>
    <name evidence="5" type="ORF">OHC33_011190</name>
</gene>
<dbReference type="InterPro" id="IPR002347">
    <property type="entry name" value="SDR_fam"/>
</dbReference>
<dbReference type="PANTHER" id="PTHR24320:SF272">
    <property type="entry name" value="NAD(P)-BINDING ROSSMANN-FOLD SUPERFAMILY PROTEIN"/>
    <property type="match status" value="1"/>
</dbReference>
<evidence type="ECO:0000313" key="5">
    <source>
        <dbReference type="EMBL" id="KAK5947779.1"/>
    </source>
</evidence>
<evidence type="ECO:0000256" key="2">
    <source>
        <dbReference type="ARBA" id="ARBA00022857"/>
    </source>
</evidence>
<dbReference type="Proteomes" id="UP001316803">
    <property type="component" value="Unassembled WGS sequence"/>
</dbReference>
<accession>A0AAN8I220</accession>
<dbReference type="InterPro" id="IPR036291">
    <property type="entry name" value="NAD(P)-bd_dom_sf"/>
</dbReference>
<evidence type="ECO:0000256" key="1">
    <source>
        <dbReference type="ARBA" id="ARBA00006484"/>
    </source>
</evidence>
<evidence type="ECO:0000256" key="3">
    <source>
        <dbReference type="ARBA" id="ARBA00023002"/>
    </source>
</evidence>
<keyword evidence="2" id="KW-0521">NADP</keyword>
<keyword evidence="3" id="KW-0560">Oxidoreductase</keyword>
<dbReference type="EMBL" id="JAKLMC020000068">
    <property type="protein sequence ID" value="KAK5947779.1"/>
    <property type="molecule type" value="Genomic_DNA"/>
</dbReference>
<dbReference type="Pfam" id="PF00106">
    <property type="entry name" value="adh_short"/>
    <property type="match status" value="1"/>
</dbReference>
<dbReference type="PANTHER" id="PTHR24320">
    <property type="entry name" value="RETINOL DEHYDROGENASE"/>
    <property type="match status" value="1"/>
</dbReference>
<dbReference type="GO" id="GO:0016491">
    <property type="term" value="F:oxidoreductase activity"/>
    <property type="evidence" value="ECO:0007669"/>
    <property type="project" value="UniProtKB-KW"/>
</dbReference>
<dbReference type="SUPFAM" id="SSF51735">
    <property type="entry name" value="NAD(P)-binding Rossmann-fold domains"/>
    <property type="match status" value="1"/>
</dbReference>
<keyword evidence="6" id="KW-1185">Reference proteome</keyword>
<dbReference type="AlphaFoldDB" id="A0AAN8I220"/>
<reference evidence="5 6" key="1">
    <citation type="submission" date="2022-12" db="EMBL/GenBank/DDBJ databases">
        <title>Genomic features and morphological characterization of a novel Knufia sp. strain isolated from spacecraft assembly facility.</title>
        <authorList>
            <person name="Teixeira M."/>
            <person name="Chander A.M."/>
            <person name="Stajich J.E."/>
            <person name="Venkateswaran K."/>
        </authorList>
    </citation>
    <scope>NUCLEOTIDE SEQUENCE [LARGE SCALE GENOMIC DNA]</scope>
    <source>
        <strain evidence="5 6">FJI-L2-BK-P2</strain>
    </source>
</reference>
<evidence type="ECO:0000313" key="6">
    <source>
        <dbReference type="Proteomes" id="UP001316803"/>
    </source>
</evidence>
<sequence length="340" mass="36718">MSSRYAAVHAQDKLNGPGDARPTAQQIVDDNDLNGKLTGKVALVTGCSSGIGIETARALKSTGATVYVTVRNLEKGKQALADILEPGRLEILICDQNSLASVEECAKEFLGKSSTLNILVNNAGVMAVAKRELTKDGFESQLGVNHLSHFLLFQRLKDTLLASATAEFPSRVVSVSSLGHRSSGVIFDDLQLEKPDAYTPWKAYGQAKTANIYLANEIERRYGSRHLHAFSLHPGGIWTGLQSHLDVVAMGKGNEQIDRIMKSAEQGAATTIWAALDKELKGKGGLYLEDCQIAEPVKPAPQMGAPGYAEHAYNAEAESRLWKESCRLVGVQDDQDVSNL</sequence>
<dbReference type="PRINTS" id="PR00081">
    <property type="entry name" value="GDHRDH"/>
</dbReference>
<protein>
    <recommendedName>
        <fullName evidence="7">NAD(P)-binding protein</fullName>
    </recommendedName>
</protein>
<organism evidence="5 6">
    <name type="scientific">Knufia fluminis</name>
    <dbReference type="NCBI Taxonomy" id="191047"/>
    <lineage>
        <taxon>Eukaryota</taxon>
        <taxon>Fungi</taxon>
        <taxon>Dikarya</taxon>
        <taxon>Ascomycota</taxon>
        <taxon>Pezizomycotina</taxon>
        <taxon>Eurotiomycetes</taxon>
        <taxon>Chaetothyriomycetidae</taxon>
        <taxon>Chaetothyriales</taxon>
        <taxon>Trichomeriaceae</taxon>
        <taxon>Knufia</taxon>
    </lineage>
</organism>
<evidence type="ECO:0008006" key="7">
    <source>
        <dbReference type="Google" id="ProtNLM"/>
    </source>
</evidence>
<evidence type="ECO:0000256" key="4">
    <source>
        <dbReference type="SAM" id="MobiDB-lite"/>
    </source>
</evidence>
<feature type="region of interest" description="Disordered" evidence="4">
    <location>
        <begin position="1"/>
        <end position="21"/>
    </location>
</feature>
<comment type="caution">
    <text evidence="5">The sequence shown here is derived from an EMBL/GenBank/DDBJ whole genome shotgun (WGS) entry which is preliminary data.</text>
</comment>
<proteinExistence type="inferred from homology"/>